<organism evidence="1 2">
    <name type="scientific">Stylosanthes scabra</name>
    <dbReference type="NCBI Taxonomy" id="79078"/>
    <lineage>
        <taxon>Eukaryota</taxon>
        <taxon>Viridiplantae</taxon>
        <taxon>Streptophyta</taxon>
        <taxon>Embryophyta</taxon>
        <taxon>Tracheophyta</taxon>
        <taxon>Spermatophyta</taxon>
        <taxon>Magnoliopsida</taxon>
        <taxon>eudicotyledons</taxon>
        <taxon>Gunneridae</taxon>
        <taxon>Pentapetalae</taxon>
        <taxon>rosids</taxon>
        <taxon>fabids</taxon>
        <taxon>Fabales</taxon>
        <taxon>Fabaceae</taxon>
        <taxon>Papilionoideae</taxon>
        <taxon>50 kb inversion clade</taxon>
        <taxon>dalbergioids sensu lato</taxon>
        <taxon>Dalbergieae</taxon>
        <taxon>Pterocarpus clade</taxon>
        <taxon>Stylosanthes</taxon>
    </lineage>
</organism>
<reference evidence="1 2" key="1">
    <citation type="journal article" date="2023" name="Plants (Basel)">
        <title>Bridging the Gap: Combining Genomics and Transcriptomics Approaches to Understand Stylosanthes scabra, an Orphan Legume from the Brazilian Caatinga.</title>
        <authorList>
            <person name="Ferreira-Neto J.R.C."/>
            <person name="da Silva M.D."/>
            <person name="Binneck E."/>
            <person name="de Melo N.F."/>
            <person name="da Silva R.H."/>
            <person name="de Melo A.L.T.M."/>
            <person name="Pandolfi V."/>
            <person name="Bustamante F.O."/>
            <person name="Brasileiro-Vidal A.C."/>
            <person name="Benko-Iseppon A.M."/>
        </authorList>
    </citation>
    <scope>NUCLEOTIDE SEQUENCE [LARGE SCALE GENOMIC DNA]</scope>
    <source>
        <tissue evidence="1">Leaves</tissue>
    </source>
</reference>
<evidence type="ECO:0000313" key="1">
    <source>
        <dbReference type="EMBL" id="MED6140288.1"/>
    </source>
</evidence>
<accession>A0ABU6SX06</accession>
<comment type="caution">
    <text evidence="1">The sequence shown here is derived from an EMBL/GenBank/DDBJ whole genome shotgun (WGS) entry which is preliminary data.</text>
</comment>
<feature type="non-terminal residue" evidence="1">
    <location>
        <position position="73"/>
    </location>
</feature>
<dbReference type="Proteomes" id="UP001341840">
    <property type="component" value="Unassembled WGS sequence"/>
</dbReference>
<gene>
    <name evidence="1" type="ORF">PIB30_091719</name>
</gene>
<keyword evidence="2" id="KW-1185">Reference proteome</keyword>
<dbReference type="EMBL" id="JASCZI010062264">
    <property type="protein sequence ID" value="MED6140288.1"/>
    <property type="molecule type" value="Genomic_DNA"/>
</dbReference>
<proteinExistence type="predicted"/>
<evidence type="ECO:0000313" key="2">
    <source>
        <dbReference type="Proteomes" id="UP001341840"/>
    </source>
</evidence>
<sequence length="73" mass="7673">MCTFYQKVCAYGSRCRYKQVNVSQASSSANGRQSVVLDSVAAHAIQGASSSWVPRATKISSSDKQASTSGAIP</sequence>
<name>A0ABU6SX06_9FABA</name>
<protein>
    <submittedName>
        <fullName evidence="1">Uncharacterized protein</fullName>
    </submittedName>
</protein>